<accession>A0A6C0JZC8</accession>
<evidence type="ECO:0000256" key="1">
    <source>
        <dbReference type="SAM" id="Phobius"/>
    </source>
</evidence>
<name>A0A6C0JZC8_9ZZZZ</name>
<proteinExistence type="predicted"/>
<keyword evidence="1" id="KW-0812">Transmembrane</keyword>
<keyword evidence="1" id="KW-1133">Transmembrane helix</keyword>
<reference evidence="2" key="1">
    <citation type="journal article" date="2020" name="Nature">
        <title>Giant virus diversity and host interactions through global metagenomics.</title>
        <authorList>
            <person name="Schulz F."/>
            <person name="Roux S."/>
            <person name="Paez-Espino D."/>
            <person name="Jungbluth S."/>
            <person name="Walsh D.A."/>
            <person name="Denef V.J."/>
            <person name="McMahon K.D."/>
            <person name="Konstantinidis K.T."/>
            <person name="Eloe-Fadrosh E.A."/>
            <person name="Kyrpides N.C."/>
            <person name="Woyke T."/>
        </authorList>
    </citation>
    <scope>NUCLEOTIDE SEQUENCE</scope>
    <source>
        <strain evidence="2">GVMAG-S-1101165-84</strain>
    </source>
</reference>
<organism evidence="2">
    <name type="scientific">viral metagenome</name>
    <dbReference type="NCBI Taxonomy" id="1070528"/>
    <lineage>
        <taxon>unclassified sequences</taxon>
        <taxon>metagenomes</taxon>
        <taxon>organismal metagenomes</taxon>
    </lineage>
</organism>
<keyword evidence="1" id="KW-0472">Membrane</keyword>
<dbReference type="AlphaFoldDB" id="A0A6C0JZC8"/>
<feature type="transmembrane region" description="Helical" evidence="1">
    <location>
        <begin position="12"/>
        <end position="31"/>
    </location>
</feature>
<sequence length="75" mass="8646">MNLLHTAEFYLMSKLIFSFLMAIVITLSLRYKLSTVATYSLVGGLFVLYIGSEYLVVSDLNRRHDLKIATLTNWR</sequence>
<protein>
    <submittedName>
        <fullName evidence="2">Uncharacterized protein</fullName>
    </submittedName>
</protein>
<dbReference type="EMBL" id="MN740779">
    <property type="protein sequence ID" value="QHU11135.1"/>
    <property type="molecule type" value="Genomic_DNA"/>
</dbReference>
<evidence type="ECO:0000313" key="2">
    <source>
        <dbReference type="EMBL" id="QHU11135.1"/>
    </source>
</evidence>
<feature type="transmembrane region" description="Helical" evidence="1">
    <location>
        <begin position="37"/>
        <end position="57"/>
    </location>
</feature>